<proteinExistence type="predicted"/>
<dbReference type="RefSeq" id="WP_185447121.1">
    <property type="nucleotide sequence ID" value="NZ_CP043661.1"/>
</dbReference>
<reference evidence="2" key="1">
    <citation type="submission" date="2019-09" db="EMBL/GenBank/DDBJ databases">
        <title>Antimicrobial potential of Antarctic Bacteria.</title>
        <authorList>
            <person name="Benaud N."/>
            <person name="Edwards R.J."/>
            <person name="Ferrari B.C."/>
        </authorList>
    </citation>
    <scope>NUCLEOTIDE SEQUENCE [LARGE SCALE GENOMIC DNA]</scope>
    <source>
        <strain evidence="2">SPB151</strain>
    </source>
</reference>
<name>A0A7G6WW12_9ACTN</name>
<dbReference type="Proteomes" id="UP000515563">
    <property type="component" value="Chromosome"/>
</dbReference>
<dbReference type="InterPro" id="IPR043148">
    <property type="entry name" value="TagF_C"/>
</dbReference>
<evidence type="ECO:0000313" key="2">
    <source>
        <dbReference type="Proteomes" id="UP000515563"/>
    </source>
</evidence>
<organism evidence="1 2">
    <name type="scientific">Kribbella qitaiheensis</name>
    <dbReference type="NCBI Taxonomy" id="1544730"/>
    <lineage>
        <taxon>Bacteria</taxon>
        <taxon>Bacillati</taxon>
        <taxon>Actinomycetota</taxon>
        <taxon>Actinomycetes</taxon>
        <taxon>Propionibacteriales</taxon>
        <taxon>Kribbellaceae</taxon>
        <taxon>Kribbella</taxon>
    </lineage>
</organism>
<protein>
    <recommendedName>
        <fullName evidence="3">UDP-N-acetyl glucosamine 2-epimerase</fullName>
    </recommendedName>
</protein>
<dbReference type="Gene3D" id="3.40.50.12580">
    <property type="match status" value="1"/>
</dbReference>
<sequence length="419" mass="45441">MTHEGELVPAAIVLSHDEQLDRLAAASPDALKSAVVGGDPCFDRLALSEHKRRRYRLGLGVDDDRTIVVVTSTWGRRSLFGAHPDLISRVVAELEIDRFVTAVILHPNTWYAHGPAQIRLWLGECLRAGARLIPPAEGWQQALLAADVIIGDHGSVTGYAAALGRPTLLATFPSEDVVPTSAIDALGRSAARLDLRGSLQAQLAAAQPPDPKVRELTTSAPGEAGARLRAEFYRLMRLPEPPRPAALPQYEPEALRPIRKALTAWWASTSTDAEGNHIVRRWPAEPIGRPDQPPEDVNRHLVVSADEPRRDLAGTAAICVLDDVDTTATSIFRGRPACSLVVARESATTCLLTHRTGSMARLRTNPDDERGIDPAILASVVHDQSMIAPDRPTDRRTFVAFVGSRRITVDIAAVLRGSE</sequence>
<gene>
    <name evidence="1" type="ORF">F1D05_10075</name>
</gene>
<evidence type="ECO:0008006" key="3">
    <source>
        <dbReference type="Google" id="ProtNLM"/>
    </source>
</evidence>
<dbReference type="KEGG" id="kqi:F1D05_10075"/>
<evidence type="ECO:0000313" key="1">
    <source>
        <dbReference type="EMBL" id="QNE18177.1"/>
    </source>
</evidence>
<reference evidence="1 2" key="2">
    <citation type="journal article" date="2020" name="Microbiol. Resour. Announc.">
        <title>Antarctic desert soil bacteria exhibit high novel natural product potential, evaluated through long-read genome sequencing and comparative genomics.</title>
        <authorList>
            <person name="Benaud N."/>
            <person name="Edwards R.J."/>
            <person name="Amos T.G."/>
            <person name="D'Agostino P.M."/>
            <person name="Gutierrez-Chavez C."/>
            <person name="Montgomery K."/>
            <person name="Nicetic I."/>
            <person name="Ferrari B.C."/>
        </authorList>
    </citation>
    <scope>NUCLEOTIDE SEQUENCE [LARGE SCALE GENOMIC DNA]</scope>
    <source>
        <strain evidence="1 2">SPB151</strain>
    </source>
</reference>
<keyword evidence="2" id="KW-1185">Reference proteome</keyword>
<accession>A0A7G6WW12</accession>
<dbReference type="AlphaFoldDB" id="A0A7G6WW12"/>
<dbReference type="EMBL" id="CP043661">
    <property type="protein sequence ID" value="QNE18177.1"/>
    <property type="molecule type" value="Genomic_DNA"/>
</dbReference>
<dbReference type="SUPFAM" id="SSF53756">
    <property type="entry name" value="UDP-Glycosyltransferase/glycogen phosphorylase"/>
    <property type="match status" value="1"/>
</dbReference>